<name>A0ABW5U749_9RHOB</name>
<dbReference type="Proteomes" id="UP001597474">
    <property type="component" value="Unassembled WGS sequence"/>
</dbReference>
<accession>A0ABW5U749</accession>
<dbReference type="RefSeq" id="WP_386376086.1">
    <property type="nucleotide sequence ID" value="NZ_JBHUMP010000038.1"/>
</dbReference>
<dbReference type="SUPFAM" id="SSF53448">
    <property type="entry name" value="Nucleotide-diphospho-sugar transferases"/>
    <property type="match status" value="1"/>
</dbReference>
<proteinExistence type="predicted"/>
<dbReference type="InterPro" id="IPR029044">
    <property type="entry name" value="Nucleotide-diphossugar_trans"/>
</dbReference>
<evidence type="ECO:0000313" key="1">
    <source>
        <dbReference type="EMBL" id="MFD2741659.1"/>
    </source>
</evidence>
<dbReference type="EMBL" id="JBHUMP010000038">
    <property type="protein sequence ID" value="MFD2741659.1"/>
    <property type="molecule type" value="Genomic_DNA"/>
</dbReference>
<reference evidence="2" key="1">
    <citation type="journal article" date="2019" name="Int. J. Syst. Evol. Microbiol.">
        <title>The Global Catalogue of Microorganisms (GCM) 10K type strain sequencing project: providing services to taxonomists for standard genome sequencing and annotation.</title>
        <authorList>
            <consortium name="The Broad Institute Genomics Platform"/>
            <consortium name="The Broad Institute Genome Sequencing Center for Infectious Disease"/>
            <person name="Wu L."/>
            <person name="Ma J."/>
        </authorList>
    </citation>
    <scope>NUCLEOTIDE SEQUENCE [LARGE SCALE GENOMIC DNA]</scope>
    <source>
        <strain evidence="2">TISTR 2562</strain>
    </source>
</reference>
<protein>
    <recommendedName>
        <fullName evidence="3">Capsular biosynthesis protein</fullName>
    </recommendedName>
</protein>
<evidence type="ECO:0008006" key="3">
    <source>
        <dbReference type="Google" id="ProtNLM"/>
    </source>
</evidence>
<organism evidence="1 2">
    <name type="scientific">Sulfitobacter aestuarii</name>
    <dbReference type="NCBI Taxonomy" id="2161676"/>
    <lineage>
        <taxon>Bacteria</taxon>
        <taxon>Pseudomonadati</taxon>
        <taxon>Pseudomonadota</taxon>
        <taxon>Alphaproteobacteria</taxon>
        <taxon>Rhodobacterales</taxon>
        <taxon>Roseobacteraceae</taxon>
        <taxon>Sulfitobacter</taxon>
    </lineage>
</organism>
<comment type="caution">
    <text evidence="1">The sequence shown here is derived from an EMBL/GenBank/DDBJ whole genome shotgun (WGS) entry which is preliminary data.</text>
</comment>
<evidence type="ECO:0000313" key="2">
    <source>
        <dbReference type="Proteomes" id="UP001597474"/>
    </source>
</evidence>
<gene>
    <name evidence="1" type="ORF">ACFSUD_19030</name>
</gene>
<dbReference type="Gene3D" id="3.90.550.10">
    <property type="entry name" value="Spore Coat Polysaccharide Biosynthesis Protein SpsA, Chain A"/>
    <property type="match status" value="1"/>
</dbReference>
<sequence>MFYFPMAGLSSRFTNAGYNKPKYYLDVGDGMNLFQASLKGFSRYFEQDGFCFIYLDSVINAETIHSWAAQIGLPASNCATVRLSEPTQGQADTVRRGILETITASDDEVVIFNIDTIYHDFAKPEGGPDNYLDVTEMLGDHWSFVDADPTEPGVVRRVVEKQRISSMCSVGLYGFRSTDLFLNVHTRHYARSHGEREEFVAPMYQALIDAGEQVRYRSMPRQQFDFLGTPHEYQDYLASQS</sequence>
<keyword evidence="2" id="KW-1185">Reference proteome</keyword>
<dbReference type="InterPro" id="IPR016873">
    <property type="entry name" value="Caps_polysacc_synth_BcbE_prd"/>
</dbReference>
<dbReference type="PIRSF" id="PIRSF028162">
    <property type="entry name" value="BcbE_prd"/>
    <property type="match status" value="1"/>
</dbReference>